<accession>A0A1D1W3P2</accession>
<evidence type="ECO:0000256" key="5">
    <source>
        <dbReference type="ARBA" id="ARBA00022723"/>
    </source>
</evidence>
<comment type="cofactor">
    <cofactor evidence="13">
        <name>Cu(2+)</name>
        <dbReference type="ChEBI" id="CHEBI:29036"/>
    </cofactor>
    <text evidence="13">Binds 2 Cu(2+) ions per subunit.</text>
</comment>
<feature type="binding site" evidence="13">
    <location>
        <position position="221"/>
    </location>
    <ligand>
        <name>Cu(2+)</name>
        <dbReference type="ChEBI" id="CHEBI:29036"/>
        <label>1</label>
        <note>catalytic</note>
    </ligand>
</feature>
<feature type="domain" description="Copper type II ascorbate-dependent monooxygenase N-terminal" evidence="16">
    <location>
        <begin position="34"/>
        <end position="152"/>
    </location>
</feature>
<evidence type="ECO:0000256" key="6">
    <source>
        <dbReference type="ARBA" id="ARBA00022729"/>
    </source>
</evidence>
<dbReference type="GO" id="GO:0005576">
    <property type="term" value="C:extracellular region"/>
    <property type="evidence" value="ECO:0007669"/>
    <property type="project" value="UniProtKB-SubCell"/>
</dbReference>
<dbReference type="InterPro" id="IPR000323">
    <property type="entry name" value="Cu2_ascorb_mOase_N"/>
</dbReference>
<protein>
    <recommendedName>
        <fullName evidence="3">peptidylglycine monooxygenase</fullName>
        <ecNumber evidence="3">1.14.17.3</ecNumber>
    </recommendedName>
</protein>
<dbReference type="FunFam" id="2.60.120.310:FF:000005">
    <property type="entry name" value="Peptidylglycine alpha-hydroxylating monooxygenase"/>
    <property type="match status" value="1"/>
</dbReference>
<keyword evidence="8 13" id="KW-0186">Copper</keyword>
<feature type="disulfide bond" evidence="14">
    <location>
        <begin position="48"/>
        <end position="92"/>
    </location>
</feature>
<dbReference type="EC" id="1.14.17.3" evidence="3"/>
<dbReference type="GO" id="GO:0005507">
    <property type="term" value="F:copper ion binding"/>
    <property type="evidence" value="ECO:0007669"/>
    <property type="project" value="InterPro"/>
</dbReference>
<dbReference type="Gene3D" id="2.60.120.230">
    <property type="match status" value="1"/>
</dbReference>
<evidence type="ECO:0000313" key="18">
    <source>
        <dbReference type="EMBL" id="GAV08061.1"/>
    </source>
</evidence>
<evidence type="ECO:0000259" key="16">
    <source>
        <dbReference type="Pfam" id="PF01082"/>
    </source>
</evidence>
<dbReference type="SUPFAM" id="SSF49742">
    <property type="entry name" value="PHM/PNGase F"/>
    <property type="match status" value="2"/>
</dbReference>
<evidence type="ECO:0000256" key="15">
    <source>
        <dbReference type="SAM" id="SignalP"/>
    </source>
</evidence>
<dbReference type="Gene3D" id="2.60.120.310">
    <property type="entry name" value="Copper type II, ascorbate-dependent monooxygenase, N-terminal domain"/>
    <property type="match status" value="1"/>
</dbReference>
<evidence type="ECO:0000256" key="1">
    <source>
        <dbReference type="ARBA" id="ARBA00004613"/>
    </source>
</evidence>
<keyword evidence="9" id="KW-0503">Monooxygenase</keyword>
<dbReference type="OrthoDB" id="10044505at2759"/>
<keyword evidence="6 15" id="KW-0732">Signal</keyword>
<feature type="chain" id="PRO_5008899161" description="peptidylglycine monooxygenase" evidence="15">
    <location>
        <begin position="26"/>
        <end position="337"/>
    </location>
</feature>
<keyword evidence="4" id="KW-0964">Secreted</keyword>
<feature type="binding site" evidence="13">
    <location>
        <position position="291"/>
    </location>
    <ligand>
        <name>Cu(2+)</name>
        <dbReference type="ChEBI" id="CHEBI:29036"/>
        <label>1</label>
        <note>catalytic</note>
    </ligand>
</feature>
<feature type="binding site" evidence="13">
    <location>
        <position position="219"/>
    </location>
    <ligand>
        <name>Cu(2+)</name>
        <dbReference type="ChEBI" id="CHEBI:29036"/>
        <label>1</label>
        <note>catalytic</note>
    </ligand>
</feature>
<dbReference type="InterPro" id="IPR024548">
    <property type="entry name" value="Cu2_monoox_C"/>
</dbReference>
<comment type="subcellular location">
    <subcellularLocation>
        <location evidence="1">Secreted</location>
    </subcellularLocation>
</comment>
<dbReference type="Pfam" id="PF03712">
    <property type="entry name" value="Cu2_monoox_C"/>
    <property type="match status" value="1"/>
</dbReference>
<evidence type="ECO:0000256" key="10">
    <source>
        <dbReference type="ARBA" id="ARBA00023157"/>
    </source>
</evidence>
<dbReference type="PANTHER" id="PTHR10680:SF14">
    <property type="entry name" value="PEPTIDYL-GLYCINE ALPHA-AMIDATING MONOOXYGENASE"/>
    <property type="match status" value="1"/>
</dbReference>
<feature type="disulfide bond" evidence="14">
    <location>
        <begin position="203"/>
        <end position="312"/>
    </location>
</feature>
<organism evidence="18 19">
    <name type="scientific">Ramazzottius varieornatus</name>
    <name type="common">Water bear</name>
    <name type="synonym">Tardigrade</name>
    <dbReference type="NCBI Taxonomy" id="947166"/>
    <lineage>
        <taxon>Eukaryota</taxon>
        <taxon>Metazoa</taxon>
        <taxon>Ecdysozoa</taxon>
        <taxon>Tardigrada</taxon>
        <taxon>Eutardigrada</taxon>
        <taxon>Parachela</taxon>
        <taxon>Hypsibioidea</taxon>
        <taxon>Ramazzottiidae</taxon>
        <taxon>Ramazzottius</taxon>
    </lineage>
</organism>
<dbReference type="GO" id="GO:0004504">
    <property type="term" value="F:peptidylglycine monooxygenase activity"/>
    <property type="evidence" value="ECO:0007669"/>
    <property type="project" value="UniProtKB-EC"/>
</dbReference>
<comment type="catalytic activity">
    <reaction evidence="12">
        <text>a [peptide]-C-terminal glycine + 2 L-ascorbate + O2 = a [peptide]-C-terminal (2S)-2-hydroxyglycine + 2 monodehydro-L-ascorbate radical + H2O</text>
        <dbReference type="Rhea" id="RHEA:21452"/>
        <dbReference type="Rhea" id="RHEA-COMP:13486"/>
        <dbReference type="Rhea" id="RHEA-COMP:15321"/>
        <dbReference type="ChEBI" id="CHEBI:15377"/>
        <dbReference type="ChEBI" id="CHEBI:15379"/>
        <dbReference type="ChEBI" id="CHEBI:38290"/>
        <dbReference type="ChEBI" id="CHEBI:59513"/>
        <dbReference type="ChEBI" id="CHEBI:137000"/>
        <dbReference type="ChEBI" id="CHEBI:142768"/>
        <dbReference type="EC" id="1.14.17.3"/>
    </reaction>
</comment>
<comment type="similarity">
    <text evidence="2">Belongs to the copper type II ascorbate-dependent monooxygenase family.</text>
</comment>
<feature type="signal peptide" evidence="15">
    <location>
        <begin position="1"/>
        <end position="25"/>
    </location>
</feature>
<evidence type="ECO:0000256" key="12">
    <source>
        <dbReference type="ARBA" id="ARBA00048431"/>
    </source>
</evidence>
<dbReference type="InterPro" id="IPR014783">
    <property type="entry name" value="Cu2_ascorb_mOase_CS-2"/>
</dbReference>
<dbReference type="AlphaFoldDB" id="A0A1D1W3P2"/>
<evidence type="ECO:0000256" key="4">
    <source>
        <dbReference type="ARBA" id="ARBA00022525"/>
    </source>
</evidence>
<dbReference type="InterPro" id="IPR000720">
    <property type="entry name" value="PHM/PAL"/>
</dbReference>
<gene>
    <name evidence="18" type="primary">RvY_17811-1</name>
    <name evidence="18" type="synonym">RvY_17811.1</name>
    <name evidence="18" type="ORF">RvY_17811</name>
</gene>
<dbReference type="PRINTS" id="PR00790">
    <property type="entry name" value="PAMONOXGNASE"/>
</dbReference>
<evidence type="ECO:0000256" key="13">
    <source>
        <dbReference type="PIRSR" id="PIRSR600720-2"/>
    </source>
</evidence>
<evidence type="ECO:0000256" key="7">
    <source>
        <dbReference type="ARBA" id="ARBA00023002"/>
    </source>
</evidence>
<dbReference type="InterPro" id="IPR014784">
    <property type="entry name" value="Cu2_ascorb_mOase-like_C"/>
</dbReference>
<proteinExistence type="inferred from homology"/>
<dbReference type="InterPro" id="IPR008977">
    <property type="entry name" value="PHM/PNGase_F_dom_sf"/>
</dbReference>
<feature type="domain" description="Copper type II ascorbate-dependent monooxygenase C-terminal" evidence="17">
    <location>
        <begin position="179"/>
        <end position="323"/>
    </location>
</feature>
<keyword evidence="7" id="KW-0560">Oxidoreductase</keyword>
<keyword evidence="5 13" id="KW-0479">Metal-binding</keyword>
<dbReference type="Pfam" id="PF01082">
    <property type="entry name" value="Cu2_monooxygen"/>
    <property type="match status" value="1"/>
</dbReference>
<evidence type="ECO:0000256" key="9">
    <source>
        <dbReference type="ARBA" id="ARBA00023033"/>
    </source>
</evidence>
<dbReference type="GO" id="GO:0006518">
    <property type="term" value="P:peptide metabolic process"/>
    <property type="evidence" value="ECO:0007669"/>
    <property type="project" value="InterPro"/>
</dbReference>
<evidence type="ECO:0000313" key="19">
    <source>
        <dbReference type="Proteomes" id="UP000186922"/>
    </source>
</evidence>
<feature type="disulfide bond" evidence="14">
    <location>
        <begin position="80"/>
        <end position="108"/>
    </location>
</feature>
<evidence type="ECO:0000256" key="14">
    <source>
        <dbReference type="PIRSR" id="PIRSR600720-3"/>
    </source>
</evidence>
<evidence type="ECO:0000256" key="8">
    <source>
        <dbReference type="ARBA" id="ARBA00023008"/>
    </source>
</evidence>
<reference evidence="18 19" key="1">
    <citation type="journal article" date="2016" name="Nat. Commun.">
        <title>Extremotolerant tardigrade genome and improved radiotolerance of human cultured cells by tardigrade-unique protein.</title>
        <authorList>
            <person name="Hashimoto T."/>
            <person name="Horikawa D.D."/>
            <person name="Saito Y."/>
            <person name="Kuwahara H."/>
            <person name="Kozuka-Hata H."/>
            <person name="Shin-I T."/>
            <person name="Minakuchi Y."/>
            <person name="Ohishi K."/>
            <person name="Motoyama A."/>
            <person name="Aizu T."/>
            <person name="Enomoto A."/>
            <person name="Kondo K."/>
            <person name="Tanaka S."/>
            <person name="Hara Y."/>
            <person name="Koshikawa S."/>
            <person name="Sagara H."/>
            <person name="Miura T."/>
            <person name="Yokobori S."/>
            <person name="Miyagawa K."/>
            <person name="Suzuki Y."/>
            <person name="Kubo T."/>
            <person name="Oyama M."/>
            <person name="Kohara Y."/>
            <person name="Fujiyama A."/>
            <person name="Arakawa K."/>
            <person name="Katayama T."/>
            <person name="Toyoda A."/>
            <person name="Kunieda T."/>
        </authorList>
    </citation>
    <scope>NUCLEOTIDE SEQUENCE [LARGE SCALE GENOMIC DNA]</scope>
    <source>
        <strain evidence="18 19">YOKOZUNA-1</strain>
    </source>
</reference>
<feature type="disulfide bond" evidence="14">
    <location>
        <begin position="271"/>
        <end position="292"/>
    </location>
</feature>
<keyword evidence="19" id="KW-1185">Reference proteome</keyword>
<keyword evidence="10 14" id="KW-1015">Disulfide bond</keyword>
<dbReference type="InterPro" id="IPR036939">
    <property type="entry name" value="Cu2_ascorb_mOase_N_sf"/>
</dbReference>
<dbReference type="Proteomes" id="UP000186922">
    <property type="component" value="Unassembled WGS sequence"/>
</dbReference>
<feature type="binding site" evidence="13">
    <location>
        <position position="149"/>
    </location>
    <ligand>
        <name>Cu(2+)</name>
        <dbReference type="ChEBI" id="CHEBI:29036"/>
        <label>1</label>
        <note>catalytic</note>
    </ligand>
</feature>
<feature type="binding site" evidence="13">
    <location>
        <position position="73"/>
    </location>
    <ligand>
        <name>Cu(2+)</name>
        <dbReference type="ChEBI" id="CHEBI:29036"/>
        <label>1</label>
        <note>catalytic</note>
    </ligand>
</feature>
<keyword evidence="11" id="KW-0325">Glycoprotein</keyword>
<dbReference type="PANTHER" id="PTHR10680">
    <property type="entry name" value="PEPTIDYL-GLYCINE ALPHA-AMIDATING MONOOXYGENASE"/>
    <property type="match status" value="1"/>
</dbReference>
<evidence type="ECO:0000259" key="17">
    <source>
        <dbReference type="Pfam" id="PF03712"/>
    </source>
</evidence>
<comment type="caution">
    <text evidence="18">The sequence shown here is derived from an EMBL/GenBank/DDBJ whole genome shotgun (WGS) entry which is preliminary data.</text>
</comment>
<sequence>MAAFNMAVAGHLVFLFSCCVSTLLAIHVERTPMLMPGVAPKKADSYFCYSMKLNPNVNENIVGFLPNTSYSVHHMLLYGCEEPGSQERVWNCGGEMAGQDPEDSSPVCQGKDSILYAWAHNAASMELPERVGFQVGGDTPIQYLVIQIHYNDHIDEYKNGKKDNSGLTLLHTMAELPRQAGVILMLANGRIPAKHKETVDIACPIMEYSELHPFAFRVHTHKLGTVVAGYAVQDGQWNLLGKKDPQLPQMFYPVSDDKMVLSTGDILAARCTMDNQNDHVVKMGSTMKDEMCNFYLMYWTEKPFAPIEQDSCVSLGPPFIYWDTLGLKDIPADSTSL</sequence>
<evidence type="ECO:0000256" key="11">
    <source>
        <dbReference type="ARBA" id="ARBA00023180"/>
    </source>
</evidence>
<dbReference type="PROSITE" id="PS00085">
    <property type="entry name" value="CU2_MONOOXYGENASE_2"/>
    <property type="match status" value="1"/>
</dbReference>
<dbReference type="GO" id="GO:0016020">
    <property type="term" value="C:membrane"/>
    <property type="evidence" value="ECO:0007669"/>
    <property type="project" value="InterPro"/>
</dbReference>
<evidence type="ECO:0000256" key="2">
    <source>
        <dbReference type="ARBA" id="ARBA00010676"/>
    </source>
</evidence>
<feature type="binding site" evidence="13">
    <location>
        <position position="74"/>
    </location>
    <ligand>
        <name>Cu(2+)</name>
        <dbReference type="ChEBI" id="CHEBI:29036"/>
        <label>1</label>
        <note>catalytic</note>
    </ligand>
</feature>
<dbReference type="EMBL" id="BDGG01000016">
    <property type="protein sequence ID" value="GAV08061.1"/>
    <property type="molecule type" value="Genomic_DNA"/>
</dbReference>
<name>A0A1D1W3P2_RAMVA</name>
<evidence type="ECO:0000256" key="3">
    <source>
        <dbReference type="ARBA" id="ARBA00012689"/>
    </source>
</evidence>